<accession>A0A151P0A5</accession>
<dbReference type="STRING" id="8496.A0A151P0A5"/>
<dbReference type="GO" id="GO:0000462">
    <property type="term" value="P:maturation of SSU-rRNA from tricistronic rRNA transcript (SSU-rRNA, 5.8S rRNA, LSU-rRNA)"/>
    <property type="evidence" value="ECO:0007669"/>
    <property type="project" value="InterPro"/>
</dbReference>
<sequence>MGEFQVHRVRFFAFLPVGVRCLARGPALALARLDGALELYGPSAFLEKAIPGHEARATQALSWAAGGRLFGADLGGDVAEYDLQKLRVKYAVDGFGGPIWSLAADPSGTRLAIGCEDGSVKLFQVLPDKIQFERSLDRQKGRILSLSWHVSGTRIVVGSINHLRVYDVDSGHVVQRIRVERRLLASQRRECVVWGVAFLSDGTVVSADSAGKVQFWDADKGTLLETHPVSNSAVLSLAVSEEEDSLVVGTSEGAIYQFQLLPVKWGSTESRWVRTKPFQHHTHDVRAVAHSRTALISGGLDGQLVIRPLMEKMHGQGYEAALRKVTFPHRCLVSCARKARFLLFQFPQHLELWRLGATNAAGRDGEVLPVSRNPEHLLQLKSKGPEHICCSCISPCGGWIAYATASRLHLHRLQLEDGSVIAIQRVPKLPKLLCPVYQLLYSADSSRLFVASDQGSVHVVQLLEPGGCKHLQTLRPPSGTAEAVQLLAVSADGDWLAATSSDWAINIYSLQQFKHHCTVPTYNCPVTATAIHPATNHLVIAHSDQQLFEFSIPKCEYTAWSRVVQQHGLPKDWLERDTPIAHIAFNPRQPTQLLLHDTYMLCILDKSLPLPDDNTQLNNQALLKQLSEKARRGHAHAFKICKKYQPLLFMDLLDEDCLVVVERPLTDIQTQLPPPVQQKKFGT</sequence>
<dbReference type="EMBL" id="AKHW03001481">
    <property type="protein sequence ID" value="KYO42259.1"/>
    <property type="molecule type" value="Genomic_DNA"/>
</dbReference>
<dbReference type="GO" id="GO:0034455">
    <property type="term" value="C:t-UTP complex"/>
    <property type="evidence" value="ECO:0007669"/>
    <property type="project" value="TreeGrafter"/>
</dbReference>
<dbReference type="RefSeq" id="XP_014461648.1">
    <property type="nucleotide sequence ID" value="XM_014606162.3"/>
</dbReference>
<dbReference type="InterPro" id="IPR036322">
    <property type="entry name" value="WD40_repeat_dom_sf"/>
</dbReference>
<gene>
    <name evidence="1" type="primary">UTP4</name>
    <name evidence="1" type="ORF">Y1Q_0010423</name>
</gene>
<dbReference type="KEGG" id="amj:102559182"/>
<dbReference type="GeneID" id="102559182"/>
<dbReference type="InterPro" id="IPR001680">
    <property type="entry name" value="WD40_rpt"/>
</dbReference>
<dbReference type="Pfam" id="PF00400">
    <property type="entry name" value="WD40"/>
    <property type="match status" value="1"/>
</dbReference>
<evidence type="ECO:0000313" key="1">
    <source>
        <dbReference type="EMBL" id="KYO42259.1"/>
    </source>
</evidence>
<dbReference type="PANTHER" id="PTHR44163:SF1">
    <property type="entry name" value="U3 SMALL NUCLEOLAR RNA-ASSOCIATED PROTEIN 4 HOMOLOG"/>
    <property type="match status" value="1"/>
</dbReference>
<dbReference type="OrthoDB" id="8883818at2759"/>
<name>A0A151P0A5_ALLMI</name>
<dbReference type="InterPro" id="IPR046351">
    <property type="entry name" value="UTP4"/>
</dbReference>
<keyword evidence="2" id="KW-1185">Reference proteome</keyword>
<dbReference type="FunFam" id="2.130.10.10:FF:000638">
    <property type="entry name" value="U3 small nucleolar RNA-associated protein 4 homolog"/>
    <property type="match status" value="1"/>
</dbReference>
<dbReference type="GO" id="GO:0003723">
    <property type="term" value="F:RNA binding"/>
    <property type="evidence" value="ECO:0007669"/>
    <property type="project" value="TreeGrafter"/>
</dbReference>
<dbReference type="InterPro" id="IPR015943">
    <property type="entry name" value="WD40/YVTN_repeat-like_dom_sf"/>
</dbReference>
<reference evidence="1 2" key="1">
    <citation type="journal article" date="2012" name="Genome Biol.">
        <title>Sequencing three crocodilian genomes to illuminate the evolution of archosaurs and amniotes.</title>
        <authorList>
            <person name="St John J.A."/>
            <person name="Braun E.L."/>
            <person name="Isberg S.R."/>
            <person name="Miles L.G."/>
            <person name="Chong A.Y."/>
            <person name="Gongora J."/>
            <person name="Dalzell P."/>
            <person name="Moran C."/>
            <person name="Bed'hom B."/>
            <person name="Abzhanov A."/>
            <person name="Burgess S.C."/>
            <person name="Cooksey A.M."/>
            <person name="Castoe T.A."/>
            <person name="Crawford N.G."/>
            <person name="Densmore L.D."/>
            <person name="Drew J.C."/>
            <person name="Edwards S.V."/>
            <person name="Faircloth B.C."/>
            <person name="Fujita M.K."/>
            <person name="Greenwold M.J."/>
            <person name="Hoffmann F.G."/>
            <person name="Howard J.M."/>
            <person name="Iguchi T."/>
            <person name="Janes D.E."/>
            <person name="Khan S.Y."/>
            <person name="Kohno S."/>
            <person name="de Koning A.J."/>
            <person name="Lance S.L."/>
            <person name="McCarthy F.M."/>
            <person name="McCormack J.E."/>
            <person name="Merchant M.E."/>
            <person name="Peterson D.G."/>
            <person name="Pollock D.D."/>
            <person name="Pourmand N."/>
            <person name="Raney B.J."/>
            <person name="Roessler K.A."/>
            <person name="Sanford J.R."/>
            <person name="Sawyer R.H."/>
            <person name="Schmidt C.J."/>
            <person name="Triplett E.W."/>
            <person name="Tuberville T.D."/>
            <person name="Venegas-Anaya M."/>
            <person name="Howard J.T."/>
            <person name="Jarvis E.D."/>
            <person name="Guillette L.J.Jr."/>
            <person name="Glenn T.C."/>
            <person name="Green R.E."/>
            <person name="Ray D.A."/>
        </authorList>
    </citation>
    <scope>NUCLEOTIDE SEQUENCE [LARGE SCALE GENOMIC DNA]</scope>
    <source>
        <strain evidence="1">KSC_2009_1</strain>
    </source>
</reference>
<dbReference type="SUPFAM" id="SSF50978">
    <property type="entry name" value="WD40 repeat-like"/>
    <property type="match status" value="1"/>
</dbReference>
<proteinExistence type="predicted"/>
<organism evidence="1 2">
    <name type="scientific">Alligator mississippiensis</name>
    <name type="common">American alligator</name>
    <dbReference type="NCBI Taxonomy" id="8496"/>
    <lineage>
        <taxon>Eukaryota</taxon>
        <taxon>Metazoa</taxon>
        <taxon>Chordata</taxon>
        <taxon>Craniata</taxon>
        <taxon>Vertebrata</taxon>
        <taxon>Euteleostomi</taxon>
        <taxon>Archelosauria</taxon>
        <taxon>Archosauria</taxon>
        <taxon>Crocodylia</taxon>
        <taxon>Alligatoridae</taxon>
        <taxon>Alligatorinae</taxon>
        <taxon>Alligator</taxon>
    </lineage>
</organism>
<dbReference type="SMART" id="SM00320">
    <property type="entry name" value="WD40"/>
    <property type="match status" value="9"/>
</dbReference>
<dbReference type="PANTHER" id="PTHR44163">
    <property type="entry name" value="U3 SMALL NUCLEOLAR RNA-ASSOCIATED PROTEIN 4 HOMOLOG"/>
    <property type="match status" value="1"/>
</dbReference>
<comment type="caution">
    <text evidence="1">The sequence shown here is derived from an EMBL/GenBank/DDBJ whole genome shotgun (WGS) entry which is preliminary data.</text>
</comment>
<dbReference type="Gene3D" id="2.130.10.10">
    <property type="entry name" value="YVTN repeat-like/Quinoprotein amine dehydrogenase"/>
    <property type="match status" value="3"/>
</dbReference>
<dbReference type="Proteomes" id="UP000050525">
    <property type="component" value="Unassembled WGS sequence"/>
</dbReference>
<dbReference type="CTD" id="84916"/>
<evidence type="ECO:0000313" key="2">
    <source>
        <dbReference type="Proteomes" id="UP000050525"/>
    </source>
</evidence>
<dbReference type="GO" id="GO:0032040">
    <property type="term" value="C:small-subunit processome"/>
    <property type="evidence" value="ECO:0007669"/>
    <property type="project" value="TreeGrafter"/>
</dbReference>
<protein>
    <submittedName>
        <fullName evidence="1">Cirhin</fullName>
    </submittedName>
</protein>
<dbReference type="GO" id="GO:0030686">
    <property type="term" value="C:90S preribosome"/>
    <property type="evidence" value="ECO:0007669"/>
    <property type="project" value="InterPro"/>
</dbReference>
<dbReference type="AlphaFoldDB" id="A0A151P0A5"/>
<dbReference type="FunFam" id="2.130.10.10:FF:000617">
    <property type="entry name" value="U3 small nucleolar RNA-associated protein 4 homolog"/>
    <property type="match status" value="1"/>
</dbReference>